<organism evidence="3 4">
    <name type="scientific">Phenylobacterium zucineum (strain HLK1)</name>
    <dbReference type="NCBI Taxonomy" id="450851"/>
    <lineage>
        <taxon>Bacteria</taxon>
        <taxon>Pseudomonadati</taxon>
        <taxon>Pseudomonadota</taxon>
        <taxon>Alphaproteobacteria</taxon>
        <taxon>Caulobacterales</taxon>
        <taxon>Caulobacteraceae</taxon>
        <taxon>Phenylobacterium</taxon>
    </lineage>
</organism>
<dbReference type="InterPro" id="IPR014710">
    <property type="entry name" value="RmlC-like_jellyroll"/>
</dbReference>
<dbReference type="AlphaFoldDB" id="B4RH47"/>
<dbReference type="InterPro" id="IPR013096">
    <property type="entry name" value="Cupin_2"/>
</dbReference>
<dbReference type="Proteomes" id="UP000001868">
    <property type="component" value="Chromosome"/>
</dbReference>
<feature type="signal peptide" evidence="1">
    <location>
        <begin position="1"/>
        <end position="26"/>
    </location>
</feature>
<feature type="domain" description="Cupin type-2" evidence="2">
    <location>
        <begin position="68"/>
        <end position="136"/>
    </location>
</feature>
<accession>B4RH47</accession>
<evidence type="ECO:0000259" key="2">
    <source>
        <dbReference type="Pfam" id="PF07883"/>
    </source>
</evidence>
<proteinExistence type="predicted"/>
<name>B4RH47_PHEZH</name>
<reference evidence="3 4" key="1">
    <citation type="journal article" date="2008" name="BMC Genomics">
        <title>Complete genome of Phenylobacterium zucineum - a novel facultative intracellular bacterium isolated from human erythroleukemia cell line K562.</title>
        <authorList>
            <person name="Luo Y."/>
            <person name="Xu X."/>
            <person name="Ding Z."/>
            <person name="Liu Z."/>
            <person name="Zhang B."/>
            <person name="Yan Z."/>
            <person name="Sun J."/>
            <person name="Hu S."/>
            <person name="Hu X."/>
        </authorList>
    </citation>
    <scope>NUCLEOTIDE SEQUENCE [LARGE SCALE GENOMIC DNA]</scope>
    <source>
        <strain evidence="3 4">HLK1</strain>
    </source>
</reference>
<dbReference type="STRING" id="450851.PHZ_c2586"/>
<dbReference type="SUPFAM" id="SSF51182">
    <property type="entry name" value="RmlC-like cupins"/>
    <property type="match status" value="1"/>
</dbReference>
<dbReference type="Gene3D" id="2.60.120.10">
    <property type="entry name" value="Jelly Rolls"/>
    <property type="match status" value="1"/>
</dbReference>
<dbReference type="HOGENOM" id="CLU_136176_2_0_5"/>
<dbReference type="Pfam" id="PF07883">
    <property type="entry name" value="Cupin_2"/>
    <property type="match status" value="1"/>
</dbReference>
<evidence type="ECO:0000256" key="1">
    <source>
        <dbReference type="SAM" id="SignalP"/>
    </source>
</evidence>
<evidence type="ECO:0000313" key="3">
    <source>
        <dbReference type="EMBL" id="ACG78995.1"/>
    </source>
</evidence>
<evidence type="ECO:0000313" key="4">
    <source>
        <dbReference type="Proteomes" id="UP000001868"/>
    </source>
</evidence>
<dbReference type="EMBL" id="CP000747">
    <property type="protein sequence ID" value="ACG78995.1"/>
    <property type="molecule type" value="Genomic_DNA"/>
</dbReference>
<dbReference type="KEGG" id="pzu:PHZ_c2586"/>
<keyword evidence="1" id="KW-0732">Signal</keyword>
<sequence>MSRRPRAAHPLRMRSFAVLIPLSLLAAPAAAQPAVGPLVRPIAVIEATLTGQPISPPSGPVRVTVSETTIAPGERLPPHKHPYPRIVQVLSGRLKVTHLDTGTVSEPAPGDWLVDSVDQWHEGVVVGDEPVRLLTIDQAPPGAAVTVPRP</sequence>
<dbReference type="eggNOG" id="COG1917">
    <property type="taxonomic scope" value="Bacteria"/>
</dbReference>
<dbReference type="InterPro" id="IPR011051">
    <property type="entry name" value="RmlC_Cupin_sf"/>
</dbReference>
<gene>
    <name evidence="3" type="ordered locus">PHZ_c2586</name>
</gene>
<protein>
    <submittedName>
        <fullName evidence="3">Cupin 2, conserved barrel</fullName>
    </submittedName>
</protein>
<feature type="chain" id="PRO_5002822201" evidence="1">
    <location>
        <begin position="27"/>
        <end position="150"/>
    </location>
</feature>
<keyword evidence="4" id="KW-1185">Reference proteome</keyword>